<evidence type="ECO:0000256" key="1">
    <source>
        <dbReference type="SAM" id="Phobius"/>
    </source>
</evidence>
<feature type="transmembrane region" description="Helical" evidence="1">
    <location>
        <begin position="60"/>
        <end position="80"/>
    </location>
</feature>
<keyword evidence="1" id="KW-0472">Membrane</keyword>
<keyword evidence="1" id="KW-1133">Transmembrane helix</keyword>
<evidence type="ECO:0000313" key="3">
    <source>
        <dbReference type="EMBL" id="BAB21907.1"/>
    </source>
</evidence>
<name>Q9BGX4_MACFA</name>
<feature type="signal peptide" evidence="2">
    <location>
        <begin position="1"/>
        <end position="19"/>
    </location>
</feature>
<evidence type="ECO:0008006" key="4">
    <source>
        <dbReference type="Google" id="ProtNLM"/>
    </source>
</evidence>
<keyword evidence="1" id="KW-0812">Transmembrane</keyword>
<dbReference type="EMBL" id="AB055283">
    <property type="protein sequence ID" value="BAB21907.1"/>
    <property type="molecule type" value="mRNA"/>
</dbReference>
<protein>
    <recommendedName>
        <fullName evidence="4">Secreted protein</fullName>
    </recommendedName>
</protein>
<dbReference type="PANTHER" id="PTHR46254">
    <property type="entry name" value="PROTEIN GVQW1-RELATED"/>
    <property type="match status" value="1"/>
</dbReference>
<reference evidence="3" key="1">
    <citation type="journal article" date="2002" name="Genome Biol.">
        <title>Prediction of unidentified human genes on the basis of sequence similarity to novel cDNAs from cynomolgus monkey brain.</title>
        <authorList>
            <person name="Osada N."/>
            <person name="Hida M."/>
            <person name="Kusuda J."/>
            <person name="Tanuma R."/>
            <person name="Hirata M."/>
            <person name="Hirai M."/>
            <person name="Terao K."/>
            <person name="Suzuki Y."/>
            <person name="Sugano S."/>
            <person name="Hashimoto K."/>
        </authorList>
    </citation>
    <scope>NUCLEOTIDE SEQUENCE</scope>
    <source>
        <tissue evidence="3">Frontal lobe left</tissue>
    </source>
</reference>
<accession>Q9BGX4</accession>
<dbReference type="AlphaFoldDB" id="Q9BGX4"/>
<evidence type="ECO:0000256" key="2">
    <source>
        <dbReference type="SAM" id="SignalP"/>
    </source>
</evidence>
<feature type="chain" id="PRO_5004324670" description="Secreted protein" evidence="2">
    <location>
        <begin position="20"/>
        <end position="124"/>
    </location>
</feature>
<keyword evidence="2" id="KW-0732">Signal</keyword>
<sequence length="124" mass="13782">MCLCSMCLCVCVCVYVCVCERRGLTLLPRLERSGSLRPRPPGLGWSSSLSLLSGWYRGRALPHSANFIIIIIIIIIIISYRDWVSLCFPGWSRTPGPKRSACLDFPKCWDYGHRSPCPASGSSS</sequence>
<proteinExistence type="evidence at transcript level"/>
<organism evidence="3">
    <name type="scientific">Macaca fascicularis</name>
    <name type="common">Crab-eating macaque</name>
    <name type="synonym">Cynomolgus monkey</name>
    <dbReference type="NCBI Taxonomy" id="9541"/>
    <lineage>
        <taxon>Eukaryota</taxon>
        <taxon>Metazoa</taxon>
        <taxon>Chordata</taxon>
        <taxon>Craniata</taxon>
        <taxon>Vertebrata</taxon>
        <taxon>Euteleostomi</taxon>
        <taxon>Mammalia</taxon>
        <taxon>Eutheria</taxon>
        <taxon>Euarchontoglires</taxon>
        <taxon>Primates</taxon>
        <taxon>Haplorrhini</taxon>
        <taxon>Catarrhini</taxon>
        <taxon>Cercopithecidae</taxon>
        <taxon>Cercopithecinae</taxon>
        <taxon>Macaca</taxon>
    </lineage>
</organism>